<dbReference type="EMBL" id="ASGP02000002">
    <property type="protein sequence ID" value="KAH9521081.1"/>
    <property type="molecule type" value="Genomic_DNA"/>
</dbReference>
<dbReference type="AlphaFoldDB" id="A0A922L5J9"/>
<name>A0A922L5J9_DERFA</name>
<evidence type="ECO:0000313" key="2">
    <source>
        <dbReference type="Proteomes" id="UP000790347"/>
    </source>
</evidence>
<protein>
    <submittedName>
        <fullName evidence="1">Uncharacterized protein</fullName>
    </submittedName>
</protein>
<accession>A0A922L5J9</accession>
<dbReference type="Proteomes" id="UP000790347">
    <property type="component" value="Unassembled WGS sequence"/>
</dbReference>
<organism evidence="1 2">
    <name type="scientific">Dermatophagoides farinae</name>
    <name type="common">American house dust mite</name>
    <dbReference type="NCBI Taxonomy" id="6954"/>
    <lineage>
        <taxon>Eukaryota</taxon>
        <taxon>Metazoa</taxon>
        <taxon>Ecdysozoa</taxon>
        <taxon>Arthropoda</taxon>
        <taxon>Chelicerata</taxon>
        <taxon>Arachnida</taxon>
        <taxon>Acari</taxon>
        <taxon>Acariformes</taxon>
        <taxon>Sarcoptiformes</taxon>
        <taxon>Astigmata</taxon>
        <taxon>Psoroptidia</taxon>
        <taxon>Analgoidea</taxon>
        <taxon>Pyroglyphidae</taxon>
        <taxon>Dermatophagoidinae</taxon>
        <taxon>Dermatophagoides</taxon>
    </lineage>
</organism>
<evidence type="ECO:0000313" key="1">
    <source>
        <dbReference type="EMBL" id="KAH9521081.1"/>
    </source>
</evidence>
<reference evidence="1" key="1">
    <citation type="submission" date="2013-05" db="EMBL/GenBank/DDBJ databases">
        <authorList>
            <person name="Yim A.K.Y."/>
            <person name="Chan T.F."/>
            <person name="Ji K.M."/>
            <person name="Liu X.Y."/>
            <person name="Zhou J.W."/>
            <person name="Li R.Q."/>
            <person name="Yang K.Y."/>
            <person name="Li J."/>
            <person name="Li M."/>
            <person name="Law P.T.W."/>
            <person name="Wu Y.L."/>
            <person name="Cai Z.L."/>
            <person name="Qin H."/>
            <person name="Bao Y."/>
            <person name="Leung R.K.K."/>
            <person name="Ng P.K.S."/>
            <person name="Zou J."/>
            <person name="Zhong X.J."/>
            <person name="Ran P.X."/>
            <person name="Zhong N.S."/>
            <person name="Liu Z.G."/>
            <person name="Tsui S.K.W."/>
        </authorList>
    </citation>
    <scope>NUCLEOTIDE SEQUENCE</scope>
    <source>
        <strain evidence="1">Derf</strain>
        <tissue evidence="1">Whole organism</tissue>
    </source>
</reference>
<keyword evidence="2" id="KW-1185">Reference proteome</keyword>
<proteinExistence type="predicted"/>
<sequence>MFFFHLIARQIRGRKHCPISGRLIIKDNNLVICNRMGCISSSVAMSNVGTGSISPTLWKNSDIQKFDNSLFACRLN</sequence>
<gene>
    <name evidence="1" type="ORF">DERF_004759</name>
</gene>
<comment type="caution">
    <text evidence="1">The sequence shown here is derived from an EMBL/GenBank/DDBJ whole genome shotgun (WGS) entry which is preliminary data.</text>
</comment>
<reference evidence="1" key="2">
    <citation type="journal article" date="2022" name="Res Sq">
        <title>Comparative Genomics Reveals Insights into the Divergent Evolution of Astigmatic Mites and Household Pest Adaptations.</title>
        <authorList>
            <person name="Xiong Q."/>
            <person name="Wan A.T.-Y."/>
            <person name="Liu X.-Y."/>
            <person name="Fung C.S.-H."/>
            <person name="Xiao X."/>
            <person name="Malainual N."/>
            <person name="Hou J."/>
            <person name="Wang L."/>
            <person name="Wang M."/>
            <person name="Yang K."/>
            <person name="Cui Y."/>
            <person name="Leung E."/>
            <person name="Nong W."/>
            <person name="Shin S.-K."/>
            <person name="Au S."/>
            <person name="Jeong K.Y."/>
            <person name="Chew F.T."/>
            <person name="Hui J."/>
            <person name="Leung T.F."/>
            <person name="Tungtrongchitr A."/>
            <person name="Zhong N."/>
            <person name="Liu Z."/>
            <person name="Tsui S."/>
        </authorList>
    </citation>
    <scope>NUCLEOTIDE SEQUENCE</scope>
    <source>
        <strain evidence="1">Derf</strain>
        <tissue evidence="1">Whole organism</tissue>
    </source>
</reference>